<keyword evidence="2" id="KW-0677">Repeat</keyword>
<dbReference type="Gene3D" id="2.60.40.60">
    <property type="entry name" value="Cadherins"/>
    <property type="match status" value="5"/>
</dbReference>
<proteinExistence type="predicted"/>
<dbReference type="PRINTS" id="PR00205">
    <property type="entry name" value="CADHERIN"/>
</dbReference>
<keyword evidence="6" id="KW-0325">Glycoprotein</keyword>
<feature type="chain" id="PRO_5032623263" description="Cadherin domain-containing protein" evidence="8">
    <location>
        <begin position="23"/>
        <end position="976"/>
    </location>
</feature>
<evidence type="ECO:0000256" key="3">
    <source>
        <dbReference type="ARBA" id="ARBA00022837"/>
    </source>
</evidence>
<dbReference type="EMBL" id="CAJOAY010002121">
    <property type="protein sequence ID" value="CAF3922977.1"/>
    <property type="molecule type" value="Genomic_DNA"/>
</dbReference>
<comment type="caution">
    <text evidence="10">The sequence shown here is derived from an EMBL/GenBank/DDBJ whole genome shotgun (WGS) entry which is preliminary data.</text>
</comment>
<feature type="domain" description="Cadherin" evidence="9">
    <location>
        <begin position="821"/>
        <end position="932"/>
    </location>
</feature>
<dbReference type="SMART" id="SM00112">
    <property type="entry name" value="CA"/>
    <property type="match status" value="4"/>
</dbReference>
<dbReference type="PANTHER" id="PTHR24027">
    <property type="entry name" value="CADHERIN-23"/>
    <property type="match status" value="1"/>
</dbReference>
<dbReference type="GO" id="GO:0016477">
    <property type="term" value="P:cell migration"/>
    <property type="evidence" value="ECO:0007669"/>
    <property type="project" value="TreeGrafter"/>
</dbReference>
<dbReference type="Proteomes" id="UP000663881">
    <property type="component" value="Unassembled WGS sequence"/>
</dbReference>
<organism evidence="10 11">
    <name type="scientific">Adineta steineri</name>
    <dbReference type="NCBI Taxonomy" id="433720"/>
    <lineage>
        <taxon>Eukaryota</taxon>
        <taxon>Metazoa</taxon>
        <taxon>Spiralia</taxon>
        <taxon>Gnathifera</taxon>
        <taxon>Rotifera</taxon>
        <taxon>Eurotatoria</taxon>
        <taxon>Bdelloidea</taxon>
        <taxon>Adinetida</taxon>
        <taxon>Adinetidae</taxon>
        <taxon>Adineta</taxon>
    </lineage>
</organism>
<comment type="subcellular location">
    <subcellularLocation>
        <location evidence="1">Membrane</location>
        <topology evidence="1">Single-pass membrane protein</topology>
    </subcellularLocation>
</comment>
<sequence>MYYHHLNNLIVLFLIIPSLVELLTINTDILILPHNAQRGFVLLEETKPSRYNEFLQCLKQTNDQLNIDIDQKYGDLILNKTIENFIFNQQRLLCTINRKQSSILKLYYTIINSSNDISFTSPIYHLDPISFSIYRFKNIECLSSSSSFINYEFVDTSIPLNINQITGQISSKNECPNLKEILIKCYDISNKIKHAYAKILFDQICQTNSIKQSDMDWINRIGDERRKRLYYQESNINLTQSIRHRRQQSVQPPSRLTLRFNESYIGSISYIKYCRRQTTNDHLEQTFQFPTKYENFLRERLRINDQGELFVLRPFDYELFQTITFQFHCLILEQQNGGMNLTRVNKTEDIQLIIDDVNDELPRWIMDEPYQYGTYFGYVEKSARPETPVFRFKAFDPDTNSKLTYEIVHGDKNLFHLSSDGTLTTHSNQPLNSPIYNLTVRAVDLNSQVSKMMRSNEAHLMIYTNHFEPKFFQEKYRFNVSEYTQPSTIIGTIRAKSFSTTSDNLRYFLQQPVTGGTQTILQSGTIGGGGGDMYEFKIDETEGSIKILKMLRYSDQHNNNTKFFTGIVKELSGWQMQSHVEIEIYVLDINDKVPTFKQTYYTPQISEDYPLNTPIINFTVTDDDARNTPNSNITFDLIDPYGKFAIFNDTRVSTSNNIQAYLIAKERLDYESLSPLDRQYKLKIIARDHGQPQSLQSEAQIYITITDVNDEPPVFKENPVQKTIAENTQRGTFIVFVDVVDPEYNDSVTVQFLSTSEFNPFRIITSPGGGRVILEQALLPDKEFYNLTIQASDRLGHTSQAQLLITIYDVNDHTPRIEQCEQGIITALIRENATLNTQIIKINATDEDRGLNGEIQFSLKGTNDPQQDSDMFSIDPDTGLVTNKKKLKHLKSGFSEYTMTIFAQDKDPSNPRSTHCILKITVEDINDHYPVITSPARDNDLISIKMEKRVNFNYPVLVVRAKDEDSGKNALLHFSL</sequence>
<evidence type="ECO:0000256" key="5">
    <source>
        <dbReference type="ARBA" id="ARBA00023136"/>
    </source>
</evidence>
<dbReference type="PANTHER" id="PTHR24027:SF438">
    <property type="entry name" value="CADHERIN 23"/>
    <property type="match status" value="1"/>
</dbReference>
<dbReference type="InterPro" id="IPR002126">
    <property type="entry name" value="Cadherin-like_dom"/>
</dbReference>
<dbReference type="SUPFAM" id="SSF49313">
    <property type="entry name" value="Cadherin-like"/>
    <property type="match status" value="5"/>
</dbReference>
<dbReference type="InterPro" id="IPR015919">
    <property type="entry name" value="Cadherin-like_sf"/>
</dbReference>
<keyword evidence="3 7" id="KW-0106">Calcium</keyword>
<feature type="domain" description="Cadherin" evidence="9">
    <location>
        <begin position="472"/>
        <end position="596"/>
    </location>
</feature>
<evidence type="ECO:0000256" key="6">
    <source>
        <dbReference type="ARBA" id="ARBA00023180"/>
    </source>
</evidence>
<dbReference type="PROSITE" id="PS00232">
    <property type="entry name" value="CADHERIN_1"/>
    <property type="match status" value="2"/>
</dbReference>
<dbReference type="CDD" id="cd11304">
    <property type="entry name" value="Cadherin_repeat"/>
    <property type="match status" value="5"/>
</dbReference>
<dbReference type="GO" id="GO:0016342">
    <property type="term" value="C:catenin complex"/>
    <property type="evidence" value="ECO:0007669"/>
    <property type="project" value="TreeGrafter"/>
</dbReference>
<dbReference type="InterPro" id="IPR039808">
    <property type="entry name" value="Cadherin"/>
</dbReference>
<dbReference type="InterPro" id="IPR020894">
    <property type="entry name" value="Cadherin_CS"/>
</dbReference>
<keyword evidence="5" id="KW-0472">Membrane</keyword>
<evidence type="ECO:0000313" key="10">
    <source>
        <dbReference type="EMBL" id="CAF3922977.1"/>
    </source>
</evidence>
<dbReference type="Pfam" id="PF00028">
    <property type="entry name" value="Cadherin"/>
    <property type="match status" value="2"/>
</dbReference>
<dbReference type="GO" id="GO:0005509">
    <property type="term" value="F:calcium ion binding"/>
    <property type="evidence" value="ECO:0007669"/>
    <property type="project" value="UniProtKB-UniRule"/>
</dbReference>
<protein>
    <recommendedName>
        <fullName evidence="9">Cadherin domain-containing protein</fullName>
    </recommendedName>
</protein>
<feature type="domain" description="Cadherin" evidence="9">
    <location>
        <begin position="371"/>
        <end position="471"/>
    </location>
</feature>
<reference evidence="10" key="1">
    <citation type="submission" date="2021-02" db="EMBL/GenBank/DDBJ databases">
        <authorList>
            <person name="Nowell W R."/>
        </authorList>
    </citation>
    <scope>NUCLEOTIDE SEQUENCE</scope>
</reference>
<evidence type="ECO:0000256" key="7">
    <source>
        <dbReference type="PROSITE-ProRule" id="PRU00043"/>
    </source>
</evidence>
<evidence type="ECO:0000256" key="1">
    <source>
        <dbReference type="ARBA" id="ARBA00004167"/>
    </source>
</evidence>
<name>A0A819IX42_9BILA</name>
<evidence type="ECO:0000256" key="8">
    <source>
        <dbReference type="SAM" id="SignalP"/>
    </source>
</evidence>
<feature type="non-terminal residue" evidence="10">
    <location>
        <position position="976"/>
    </location>
</feature>
<dbReference type="PROSITE" id="PS50268">
    <property type="entry name" value="CADHERIN_2"/>
    <property type="match status" value="5"/>
</dbReference>
<dbReference type="GO" id="GO:0008013">
    <property type="term" value="F:beta-catenin binding"/>
    <property type="evidence" value="ECO:0007669"/>
    <property type="project" value="TreeGrafter"/>
</dbReference>
<keyword evidence="4" id="KW-0130">Cell adhesion</keyword>
<feature type="domain" description="Cadherin" evidence="9">
    <location>
        <begin position="716"/>
        <end position="817"/>
    </location>
</feature>
<evidence type="ECO:0000256" key="2">
    <source>
        <dbReference type="ARBA" id="ARBA00022737"/>
    </source>
</evidence>
<evidence type="ECO:0000256" key="4">
    <source>
        <dbReference type="ARBA" id="ARBA00022889"/>
    </source>
</evidence>
<evidence type="ECO:0000313" key="11">
    <source>
        <dbReference type="Proteomes" id="UP000663881"/>
    </source>
</evidence>
<keyword evidence="8" id="KW-0732">Signal</keyword>
<evidence type="ECO:0000259" key="9">
    <source>
        <dbReference type="PROSITE" id="PS50268"/>
    </source>
</evidence>
<dbReference type="GO" id="GO:0007156">
    <property type="term" value="P:homophilic cell adhesion via plasma membrane adhesion molecules"/>
    <property type="evidence" value="ECO:0007669"/>
    <property type="project" value="InterPro"/>
</dbReference>
<feature type="domain" description="Cadherin" evidence="9">
    <location>
        <begin position="597"/>
        <end position="715"/>
    </location>
</feature>
<feature type="signal peptide" evidence="8">
    <location>
        <begin position="1"/>
        <end position="22"/>
    </location>
</feature>
<dbReference type="GO" id="GO:0045296">
    <property type="term" value="F:cadherin binding"/>
    <property type="evidence" value="ECO:0007669"/>
    <property type="project" value="TreeGrafter"/>
</dbReference>
<dbReference type="AlphaFoldDB" id="A0A819IX42"/>
<gene>
    <name evidence="10" type="ORF">OKA104_LOCUS25381</name>
</gene>
<accession>A0A819IX42</accession>
<dbReference type="FunFam" id="2.60.40.60:FF:000002">
    <property type="entry name" value="Protocadherin alpha 2"/>
    <property type="match status" value="1"/>
</dbReference>